<name>A0ABD2AYX5_VESMC</name>
<organism evidence="1 2">
    <name type="scientific">Vespula maculifrons</name>
    <name type="common">Eastern yellow jacket</name>
    <name type="synonym">Wasp</name>
    <dbReference type="NCBI Taxonomy" id="7453"/>
    <lineage>
        <taxon>Eukaryota</taxon>
        <taxon>Metazoa</taxon>
        <taxon>Ecdysozoa</taxon>
        <taxon>Arthropoda</taxon>
        <taxon>Hexapoda</taxon>
        <taxon>Insecta</taxon>
        <taxon>Pterygota</taxon>
        <taxon>Neoptera</taxon>
        <taxon>Endopterygota</taxon>
        <taxon>Hymenoptera</taxon>
        <taxon>Apocrita</taxon>
        <taxon>Aculeata</taxon>
        <taxon>Vespoidea</taxon>
        <taxon>Vespidae</taxon>
        <taxon>Vespinae</taxon>
        <taxon>Vespula</taxon>
    </lineage>
</organism>
<dbReference type="AlphaFoldDB" id="A0ABD2AYX5"/>
<accession>A0ABD2AYX5</accession>
<dbReference type="Proteomes" id="UP001607303">
    <property type="component" value="Unassembled WGS sequence"/>
</dbReference>
<comment type="caution">
    <text evidence="1">The sequence shown here is derived from an EMBL/GenBank/DDBJ whole genome shotgun (WGS) entry which is preliminary data.</text>
</comment>
<sequence>MVGVVTMERVVTVTMAETGVETGAGDTLYGVGKSSSSYLIAQFQHLREEQISSRSFLQMAEGGARGKVT</sequence>
<protein>
    <submittedName>
        <fullName evidence="1">Uncharacterized protein</fullName>
    </submittedName>
</protein>
<evidence type="ECO:0000313" key="2">
    <source>
        <dbReference type="Proteomes" id="UP001607303"/>
    </source>
</evidence>
<dbReference type="EMBL" id="JAYRBN010000110">
    <property type="protein sequence ID" value="KAL2725814.1"/>
    <property type="molecule type" value="Genomic_DNA"/>
</dbReference>
<keyword evidence="2" id="KW-1185">Reference proteome</keyword>
<evidence type="ECO:0000313" key="1">
    <source>
        <dbReference type="EMBL" id="KAL2725814.1"/>
    </source>
</evidence>
<proteinExistence type="predicted"/>
<reference evidence="1 2" key="1">
    <citation type="journal article" date="2024" name="Ann. Entomol. Soc. Am.">
        <title>Genomic analyses of the southern and eastern yellowjacket wasps (Hymenoptera: Vespidae) reveal evolutionary signatures of social life.</title>
        <authorList>
            <person name="Catto M.A."/>
            <person name="Caine P.B."/>
            <person name="Orr S.E."/>
            <person name="Hunt B.G."/>
            <person name="Goodisman M.A.D."/>
        </authorList>
    </citation>
    <scope>NUCLEOTIDE SEQUENCE [LARGE SCALE GENOMIC DNA]</scope>
    <source>
        <strain evidence="1">232</strain>
        <tissue evidence="1">Head and thorax</tissue>
    </source>
</reference>
<gene>
    <name evidence="1" type="ORF">V1477_018252</name>
</gene>